<sequence>MDSKVESDKDVPGIDAGVQDPRPPVSKPASSKQTKPKPAPTKTQGKKRKMVSKISDRPSQARNSKPGLVTKRRKPTNSLRSEDESVAEDILEKEPRVDDEEADVQRA</sequence>
<evidence type="ECO:0000313" key="2">
    <source>
        <dbReference type="EMBL" id="GFD10201.1"/>
    </source>
</evidence>
<accession>A0A699TLB6</accession>
<proteinExistence type="predicted"/>
<name>A0A699TLB6_TANCI</name>
<organism evidence="2">
    <name type="scientific">Tanacetum cinerariifolium</name>
    <name type="common">Dalmatian daisy</name>
    <name type="synonym">Chrysanthemum cinerariifolium</name>
    <dbReference type="NCBI Taxonomy" id="118510"/>
    <lineage>
        <taxon>Eukaryota</taxon>
        <taxon>Viridiplantae</taxon>
        <taxon>Streptophyta</taxon>
        <taxon>Embryophyta</taxon>
        <taxon>Tracheophyta</taxon>
        <taxon>Spermatophyta</taxon>
        <taxon>Magnoliopsida</taxon>
        <taxon>eudicotyledons</taxon>
        <taxon>Gunneridae</taxon>
        <taxon>Pentapetalae</taxon>
        <taxon>asterids</taxon>
        <taxon>campanulids</taxon>
        <taxon>Asterales</taxon>
        <taxon>Asteraceae</taxon>
        <taxon>Asteroideae</taxon>
        <taxon>Anthemideae</taxon>
        <taxon>Anthemidinae</taxon>
        <taxon>Tanacetum</taxon>
    </lineage>
</organism>
<evidence type="ECO:0000256" key="1">
    <source>
        <dbReference type="SAM" id="MobiDB-lite"/>
    </source>
</evidence>
<reference evidence="2" key="1">
    <citation type="journal article" date="2019" name="Sci. Rep.">
        <title>Draft genome of Tanacetum cinerariifolium, the natural source of mosquito coil.</title>
        <authorList>
            <person name="Yamashiro T."/>
            <person name="Shiraishi A."/>
            <person name="Satake H."/>
            <person name="Nakayama K."/>
        </authorList>
    </citation>
    <scope>NUCLEOTIDE SEQUENCE</scope>
</reference>
<dbReference type="AlphaFoldDB" id="A0A699TLB6"/>
<protein>
    <submittedName>
        <fullName evidence="2">Uncharacterized protein</fullName>
    </submittedName>
</protein>
<feature type="non-terminal residue" evidence="2">
    <location>
        <position position="107"/>
    </location>
</feature>
<dbReference type="EMBL" id="BKCJ011250708">
    <property type="protein sequence ID" value="GFD10201.1"/>
    <property type="molecule type" value="Genomic_DNA"/>
</dbReference>
<feature type="compositionally biased region" description="Acidic residues" evidence="1">
    <location>
        <begin position="97"/>
        <end position="107"/>
    </location>
</feature>
<feature type="compositionally biased region" description="Basic and acidic residues" evidence="1">
    <location>
        <begin position="1"/>
        <end position="12"/>
    </location>
</feature>
<comment type="caution">
    <text evidence="2">The sequence shown here is derived from an EMBL/GenBank/DDBJ whole genome shotgun (WGS) entry which is preliminary data.</text>
</comment>
<gene>
    <name evidence="2" type="ORF">Tci_882170</name>
</gene>
<feature type="region of interest" description="Disordered" evidence="1">
    <location>
        <begin position="1"/>
        <end position="107"/>
    </location>
</feature>